<reference evidence="2" key="1">
    <citation type="journal article" date="2023" name="Front. Plant Sci.">
        <title>Chromosomal-level genome assembly of Melastoma candidum provides insights into trichome evolution.</title>
        <authorList>
            <person name="Zhong Y."/>
            <person name="Wu W."/>
            <person name="Sun C."/>
            <person name="Zou P."/>
            <person name="Liu Y."/>
            <person name="Dai S."/>
            <person name="Zhou R."/>
        </authorList>
    </citation>
    <scope>NUCLEOTIDE SEQUENCE [LARGE SCALE GENOMIC DNA]</scope>
</reference>
<evidence type="ECO:0000313" key="2">
    <source>
        <dbReference type="Proteomes" id="UP001057402"/>
    </source>
</evidence>
<dbReference type="EMBL" id="CM042887">
    <property type="protein sequence ID" value="KAI4329705.1"/>
    <property type="molecule type" value="Genomic_DNA"/>
</dbReference>
<organism evidence="1 2">
    <name type="scientific">Melastoma candidum</name>
    <dbReference type="NCBI Taxonomy" id="119954"/>
    <lineage>
        <taxon>Eukaryota</taxon>
        <taxon>Viridiplantae</taxon>
        <taxon>Streptophyta</taxon>
        <taxon>Embryophyta</taxon>
        <taxon>Tracheophyta</taxon>
        <taxon>Spermatophyta</taxon>
        <taxon>Magnoliopsida</taxon>
        <taxon>eudicotyledons</taxon>
        <taxon>Gunneridae</taxon>
        <taxon>Pentapetalae</taxon>
        <taxon>rosids</taxon>
        <taxon>malvids</taxon>
        <taxon>Myrtales</taxon>
        <taxon>Melastomataceae</taxon>
        <taxon>Melastomatoideae</taxon>
        <taxon>Melastomateae</taxon>
        <taxon>Melastoma</taxon>
    </lineage>
</organism>
<comment type="caution">
    <text evidence="1">The sequence shown here is derived from an EMBL/GenBank/DDBJ whole genome shotgun (WGS) entry which is preliminary data.</text>
</comment>
<proteinExistence type="predicted"/>
<gene>
    <name evidence="1" type="ORF">MLD38_028060</name>
</gene>
<dbReference type="Proteomes" id="UP001057402">
    <property type="component" value="Chromosome 8"/>
</dbReference>
<name>A0ACB9N5X7_9MYRT</name>
<protein>
    <submittedName>
        <fullName evidence="1">Uncharacterized protein</fullName>
    </submittedName>
</protein>
<accession>A0ACB9N5X7</accession>
<keyword evidence="2" id="KW-1185">Reference proteome</keyword>
<evidence type="ECO:0000313" key="1">
    <source>
        <dbReference type="EMBL" id="KAI4329705.1"/>
    </source>
</evidence>
<sequence>MMQRLQLSSRGADRFSIVDDALIVSTPQDVALLDAHRGARMFSEVAVPNAMRMLFPVLLVLGIVKNMSYFSCEEPSYIFGKGGANKTSDDMGLEFVGENVLGFSDCRDLNIFDSY</sequence>